<proteinExistence type="predicted"/>
<name>A0ABU7JZX2_9NOCA</name>
<dbReference type="EMBL" id="JAUZMZ010000387">
    <property type="protein sequence ID" value="MEE2035569.1"/>
    <property type="molecule type" value="Genomic_DNA"/>
</dbReference>
<comment type="caution">
    <text evidence="2">The sequence shown here is derived from an EMBL/GenBank/DDBJ whole genome shotgun (WGS) entry which is preliminary data.</text>
</comment>
<dbReference type="PANTHER" id="PTHR43813:SF1">
    <property type="entry name" value="ACYL-ACTIVATING ENZYME 16, CHLOROPLASTIC-RELATED"/>
    <property type="match status" value="1"/>
</dbReference>
<gene>
    <name evidence="2" type="ORF">Q8814_26295</name>
</gene>
<accession>A0ABU7JZX2</accession>
<keyword evidence="3" id="KW-1185">Reference proteome</keyword>
<dbReference type="SUPFAM" id="SSF56801">
    <property type="entry name" value="Acetyl-CoA synthetase-like"/>
    <property type="match status" value="1"/>
</dbReference>
<dbReference type="RefSeq" id="WP_330154850.1">
    <property type="nucleotide sequence ID" value="NZ_JAUZMZ010000387.1"/>
</dbReference>
<dbReference type="InterPro" id="IPR042099">
    <property type="entry name" value="ANL_N_sf"/>
</dbReference>
<dbReference type="Proteomes" id="UP001331936">
    <property type="component" value="Unassembled WGS sequence"/>
</dbReference>
<dbReference type="InterPro" id="IPR052987">
    <property type="entry name" value="Chloroplast_AMP-bd_Enzymes"/>
</dbReference>
<dbReference type="InterPro" id="IPR000873">
    <property type="entry name" value="AMP-dep_synth/lig_dom"/>
</dbReference>
<dbReference type="Gene3D" id="3.40.50.12780">
    <property type="entry name" value="N-terminal domain of ligase-like"/>
    <property type="match status" value="1"/>
</dbReference>
<protein>
    <submittedName>
        <fullName evidence="2">AMP-binding protein</fullName>
    </submittedName>
</protein>
<evidence type="ECO:0000313" key="2">
    <source>
        <dbReference type="EMBL" id="MEE2035569.1"/>
    </source>
</evidence>
<sequence>MTTPLRSSDETVDLAKIENRAPSVARMFIDRVTATPDAEAYRYPDGKDGWASATWEQTGDRVRLLAAGLISLGVRSEDRVALASSTRFEWVLADLAVMCAGAATTTVYPTTNAPDVAFIVSNSGSKIVIAEDSAQIEKLTQHRSELPDVTRVVVIDGSGDGDWVIGLSDLEELGRALTADNPNAVVD</sequence>
<feature type="non-terminal residue" evidence="2">
    <location>
        <position position="187"/>
    </location>
</feature>
<dbReference type="PANTHER" id="PTHR43813">
    <property type="entry name" value="ACYL-ACTIVATING ENZYME 16, CHLOROPLASTIC-RELATED"/>
    <property type="match status" value="1"/>
</dbReference>
<feature type="domain" description="AMP-dependent synthetase/ligase" evidence="1">
    <location>
        <begin position="31"/>
        <end position="159"/>
    </location>
</feature>
<organism evidence="2 3">
    <name type="scientific">Rhodococcus chondri</name>
    <dbReference type="NCBI Taxonomy" id="3065941"/>
    <lineage>
        <taxon>Bacteria</taxon>
        <taxon>Bacillati</taxon>
        <taxon>Actinomycetota</taxon>
        <taxon>Actinomycetes</taxon>
        <taxon>Mycobacteriales</taxon>
        <taxon>Nocardiaceae</taxon>
        <taxon>Rhodococcus</taxon>
    </lineage>
</organism>
<dbReference type="Pfam" id="PF00501">
    <property type="entry name" value="AMP-binding"/>
    <property type="match status" value="1"/>
</dbReference>
<reference evidence="2 3" key="1">
    <citation type="submission" date="2023-08" db="EMBL/GenBank/DDBJ databases">
        <authorList>
            <person name="Girao M."/>
            <person name="Carvalho M.F."/>
        </authorList>
    </citation>
    <scope>NUCLEOTIDE SEQUENCE [LARGE SCALE GENOMIC DNA]</scope>
    <source>
        <strain evidence="2 3">CC-R104</strain>
    </source>
</reference>
<evidence type="ECO:0000259" key="1">
    <source>
        <dbReference type="Pfam" id="PF00501"/>
    </source>
</evidence>
<evidence type="ECO:0000313" key="3">
    <source>
        <dbReference type="Proteomes" id="UP001331936"/>
    </source>
</evidence>